<protein>
    <submittedName>
        <fullName evidence="2">Uncharacterized protein</fullName>
    </submittedName>
</protein>
<evidence type="ECO:0000256" key="1">
    <source>
        <dbReference type="SAM" id="Phobius"/>
    </source>
</evidence>
<evidence type="ECO:0000313" key="3">
    <source>
        <dbReference type="Proteomes" id="UP000054107"/>
    </source>
</evidence>
<evidence type="ECO:0000313" key="2">
    <source>
        <dbReference type="EMBL" id="CEP14491.1"/>
    </source>
</evidence>
<feature type="transmembrane region" description="Helical" evidence="1">
    <location>
        <begin position="226"/>
        <end position="245"/>
    </location>
</feature>
<sequence length="263" mass="30175">MGFGLPYKYVHSVSTVPDAKWNANQIFNDDIRELKAKIPTLFMSQIMNVMFSNFKGRSHKWRHAIKLTDVLFGFTPARPLGPLAEFIGPVIPQQYKPLTSDLETYLEAHQRVNVERNTHDCISFFGDQTGNAIIVETRKLGDISKNDYSVEEAVDLFKRVIMNGTRKIAENVRRTQALVQIHSHNGVFRGADIVEEVAYTNKEERLPHIESADHRTSYLKSHNLDLYEALALIMFFTLWTFAFILKEIKLIFKPSSAEKVEIS</sequence>
<name>A0A0B7NHU9_9FUNG</name>
<keyword evidence="1" id="KW-0812">Transmembrane</keyword>
<dbReference type="EMBL" id="LN731291">
    <property type="protein sequence ID" value="CEP14491.1"/>
    <property type="molecule type" value="Genomic_DNA"/>
</dbReference>
<dbReference type="SUPFAM" id="SSF53756">
    <property type="entry name" value="UDP-Glycosyltransferase/glycogen phosphorylase"/>
    <property type="match status" value="1"/>
</dbReference>
<dbReference type="AlphaFoldDB" id="A0A0B7NHU9"/>
<dbReference type="STRING" id="35722.A0A0B7NHU9"/>
<dbReference type="Proteomes" id="UP000054107">
    <property type="component" value="Unassembled WGS sequence"/>
</dbReference>
<keyword evidence="1" id="KW-1133">Transmembrane helix</keyword>
<organism evidence="2 3">
    <name type="scientific">Parasitella parasitica</name>
    <dbReference type="NCBI Taxonomy" id="35722"/>
    <lineage>
        <taxon>Eukaryota</taxon>
        <taxon>Fungi</taxon>
        <taxon>Fungi incertae sedis</taxon>
        <taxon>Mucoromycota</taxon>
        <taxon>Mucoromycotina</taxon>
        <taxon>Mucoromycetes</taxon>
        <taxon>Mucorales</taxon>
        <taxon>Mucorineae</taxon>
        <taxon>Mucoraceae</taxon>
        <taxon>Parasitella</taxon>
    </lineage>
</organism>
<keyword evidence="1" id="KW-0472">Membrane</keyword>
<dbReference type="OrthoDB" id="5835829at2759"/>
<accession>A0A0B7NHU9</accession>
<reference evidence="2 3" key="1">
    <citation type="submission" date="2014-09" db="EMBL/GenBank/DDBJ databases">
        <authorList>
            <person name="Ellenberger Sabrina"/>
        </authorList>
    </citation>
    <scope>NUCLEOTIDE SEQUENCE [LARGE SCALE GENOMIC DNA]</scope>
    <source>
        <strain evidence="2 3">CBS 412.66</strain>
    </source>
</reference>
<proteinExistence type="predicted"/>
<gene>
    <name evidence="2" type="primary">PARPA_08674.1 scaffold 33736</name>
</gene>
<keyword evidence="3" id="KW-1185">Reference proteome</keyword>